<comment type="caution">
    <text evidence="6">The sequence shown here is derived from an EMBL/GenBank/DDBJ whole genome shotgun (WGS) entry which is preliminary data.</text>
</comment>
<feature type="active site" description="Nucleophile" evidence="4">
    <location>
        <position position="39"/>
    </location>
</feature>
<keyword evidence="3 4" id="KW-0443">Lipid metabolism</keyword>
<dbReference type="InterPro" id="IPR045943">
    <property type="entry name" value="DUF6363"/>
</dbReference>
<dbReference type="GO" id="GO:0016042">
    <property type="term" value="P:lipid catabolic process"/>
    <property type="evidence" value="ECO:0007669"/>
    <property type="project" value="UniProtKB-UniRule"/>
</dbReference>
<evidence type="ECO:0000256" key="2">
    <source>
        <dbReference type="ARBA" id="ARBA00022963"/>
    </source>
</evidence>
<dbReference type="PANTHER" id="PTHR14226">
    <property type="entry name" value="NEUROPATHY TARGET ESTERASE/SWISS CHEESE D.MELANOGASTER"/>
    <property type="match status" value="1"/>
</dbReference>
<evidence type="ECO:0000256" key="3">
    <source>
        <dbReference type="ARBA" id="ARBA00023098"/>
    </source>
</evidence>
<dbReference type="Pfam" id="PF01734">
    <property type="entry name" value="Patatin"/>
    <property type="match status" value="1"/>
</dbReference>
<name>A0A1E7ZE56_9ALTE</name>
<protein>
    <submittedName>
        <fullName evidence="6">Patatin family protein</fullName>
    </submittedName>
</protein>
<dbReference type="SUPFAM" id="SSF52151">
    <property type="entry name" value="FabD/lysophospholipase-like"/>
    <property type="match status" value="1"/>
</dbReference>
<dbReference type="PROSITE" id="PS51635">
    <property type="entry name" value="PNPLA"/>
    <property type="match status" value="1"/>
</dbReference>
<sequence>MKSALVVEGGAMRGIFAAGVLDKFMEEDYYPFDFAIGVSAGATNLSTYVCGAHGLSKTIITDFATRSEFFSPLRFIKGGHMTDVHWLWHQAKAILKAPDASIPLYVGITNTQTGDSEYHRVTRDTVDQLMVASCAIPTAYRTQPVINGVPYVDGGVGDSIPVRQAYEMGARDITVILSQARGFTKPELKSNWLLHRMYGQQPGLLNAMLRRAATYNQTLEFLNSPPSDCKLTVIAPDQAFCVKRLTMDKYKLLKGYAQGRRMARRALYANAA</sequence>
<dbReference type="Proteomes" id="UP000175691">
    <property type="component" value="Unassembled WGS sequence"/>
</dbReference>
<feature type="active site" description="Proton acceptor" evidence="4">
    <location>
        <position position="153"/>
    </location>
</feature>
<dbReference type="STRING" id="1656094.BFC18_06160"/>
<dbReference type="AlphaFoldDB" id="A0A1E7ZE56"/>
<dbReference type="PANTHER" id="PTHR14226:SF25">
    <property type="entry name" value="PHOSPHOESTERASE"/>
    <property type="match status" value="1"/>
</dbReference>
<evidence type="ECO:0000256" key="4">
    <source>
        <dbReference type="PROSITE-ProRule" id="PRU01161"/>
    </source>
</evidence>
<organism evidence="6 7">
    <name type="scientific">Alteromonas confluentis</name>
    <dbReference type="NCBI Taxonomy" id="1656094"/>
    <lineage>
        <taxon>Bacteria</taxon>
        <taxon>Pseudomonadati</taxon>
        <taxon>Pseudomonadota</taxon>
        <taxon>Gammaproteobacteria</taxon>
        <taxon>Alteromonadales</taxon>
        <taxon>Alteromonadaceae</taxon>
        <taxon>Alteromonas/Salinimonas group</taxon>
        <taxon>Alteromonas</taxon>
    </lineage>
</organism>
<evidence type="ECO:0000313" key="6">
    <source>
        <dbReference type="EMBL" id="OFC71734.1"/>
    </source>
</evidence>
<comment type="caution">
    <text evidence="4">Lacks conserved residue(s) required for the propagation of feature annotation.</text>
</comment>
<proteinExistence type="predicted"/>
<dbReference type="Pfam" id="PF19890">
    <property type="entry name" value="DUF6363"/>
    <property type="match status" value="1"/>
</dbReference>
<dbReference type="EMBL" id="MDHN01000010">
    <property type="protein sequence ID" value="OFC71734.1"/>
    <property type="molecule type" value="Genomic_DNA"/>
</dbReference>
<dbReference type="InterPro" id="IPR037483">
    <property type="entry name" value="YjjU-like"/>
</dbReference>
<dbReference type="Gene3D" id="3.40.1090.10">
    <property type="entry name" value="Cytosolic phospholipase A2 catalytic domain"/>
    <property type="match status" value="2"/>
</dbReference>
<dbReference type="RefSeq" id="WP_070124073.1">
    <property type="nucleotide sequence ID" value="NZ_MDHN01000010.1"/>
</dbReference>
<evidence type="ECO:0000256" key="1">
    <source>
        <dbReference type="ARBA" id="ARBA00022801"/>
    </source>
</evidence>
<dbReference type="CDD" id="cd07208">
    <property type="entry name" value="Pat_hypo_Ecoli_yjju_like"/>
    <property type="match status" value="1"/>
</dbReference>
<dbReference type="InterPro" id="IPR050301">
    <property type="entry name" value="NTE"/>
</dbReference>
<dbReference type="InterPro" id="IPR002641">
    <property type="entry name" value="PNPLA_dom"/>
</dbReference>
<feature type="short sequence motif" description="DGA/G" evidence="4">
    <location>
        <begin position="153"/>
        <end position="155"/>
    </location>
</feature>
<dbReference type="GO" id="GO:0016787">
    <property type="term" value="F:hydrolase activity"/>
    <property type="evidence" value="ECO:0007669"/>
    <property type="project" value="UniProtKB-UniRule"/>
</dbReference>
<gene>
    <name evidence="6" type="ORF">BFC18_06160</name>
</gene>
<reference evidence="6 7" key="1">
    <citation type="submission" date="2016-08" db="EMBL/GenBank/DDBJ databases">
        <authorList>
            <person name="Seilhamer J.J."/>
        </authorList>
    </citation>
    <scope>NUCLEOTIDE SEQUENCE [LARGE SCALE GENOMIC DNA]</scope>
    <source>
        <strain evidence="6 7">KCTC 42603</strain>
    </source>
</reference>
<keyword evidence="1 4" id="KW-0378">Hydrolase</keyword>
<keyword evidence="2 4" id="KW-0442">Lipid degradation</keyword>
<dbReference type="OrthoDB" id="9802424at2"/>
<dbReference type="InterPro" id="IPR016035">
    <property type="entry name" value="Acyl_Trfase/lysoPLipase"/>
</dbReference>
<accession>A0A1E7ZE56</accession>
<keyword evidence="7" id="KW-1185">Reference proteome</keyword>
<feature type="domain" description="PNPLA" evidence="5">
    <location>
        <begin position="5"/>
        <end position="166"/>
    </location>
</feature>
<feature type="short sequence motif" description="GXSXG" evidence="4">
    <location>
        <begin position="37"/>
        <end position="41"/>
    </location>
</feature>
<evidence type="ECO:0000313" key="7">
    <source>
        <dbReference type="Proteomes" id="UP000175691"/>
    </source>
</evidence>
<evidence type="ECO:0000259" key="5">
    <source>
        <dbReference type="PROSITE" id="PS51635"/>
    </source>
</evidence>